<feature type="domain" description="Fe2OG dioxygenase" evidence="7">
    <location>
        <begin position="251"/>
        <end position="344"/>
    </location>
</feature>
<evidence type="ECO:0000313" key="8">
    <source>
        <dbReference type="EMBL" id="SPP93920.1"/>
    </source>
</evidence>
<dbReference type="AlphaFoldDB" id="A0A2U3PXP1"/>
<keyword evidence="3" id="KW-0847">Vitamin C</keyword>
<proteinExistence type="predicted"/>
<dbReference type="GO" id="GO:0051213">
    <property type="term" value="F:dioxygenase activity"/>
    <property type="evidence" value="ECO:0007669"/>
    <property type="project" value="UniProtKB-KW"/>
</dbReference>
<dbReference type="InterPro" id="IPR036249">
    <property type="entry name" value="Thioredoxin-like_sf"/>
</dbReference>
<reference evidence="8 9" key="1">
    <citation type="submission" date="2018-03" db="EMBL/GenBank/DDBJ databases">
        <authorList>
            <person name="Gully D."/>
        </authorList>
    </citation>
    <scope>NUCLEOTIDE SEQUENCE [LARGE SCALE GENOMIC DNA]</scope>
    <source>
        <strain evidence="8">ORS3257</strain>
    </source>
</reference>
<name>A0A2U3PXP1_9BRAD</name>
<organism evidence="8 9">
    <name type="scientific">Bradyrhizobium vignae</name>
    <dbReference type="NCBI Taxonomy" id="1549949"/>
    <lineage>
        <taxon>Bacteria</taxon>
        <taxon>Pseudomonadati</taxon>
        <taxon>Pseudomonadota</taxon>
        <taxon>Alphaproteobacteria</taxon>
        <taxon>Hyphomicrobiales</taxon>
        <taxon>Nitrobacteraceae</taxon>
        <taxon>Bradyrhizobium</taxon>
    </lineage>
</organism>
<dbReference type="InterPro" id="IPR044862">
    <property type="entry name" value="Pro_4_hyd_alph_FE2OG_OXY"/>
</dbReference>
<evidence type="ECO:0000256" key="6">
    <source>
        <dbReference type="ARBA" id="ARBA00023004"/>
    </source>
</evidence>
<dbReference type="EMBL" id="LS398110">
    <property type="protein sequence ID" value="SPP93920.1"/>
    <property type="molecule type" value="Genomic_DNA"/>
</dbReference>
<dbReference type="Proteomes" id="UP000246085">
    <property type="component" value="Chromosome BRAD3257"/>
</dbReference>
<keyword evidence="4" id="KW-0223">Dioxygenase</keyword>
<protein>
    <recommendedName>
        <fullName evidence="7">Fe2OG dioxygenase domain-containing protein</fullName>
    </recommendedName>
</protein>
<dbReference type="KEGG" id="bvz:BRAD3257_2861"/>
<sequence>MTAMPSPAAGEPAPWFPATTVSEPSETVAFDELAGRYIVLFFLASAARPDVAEILAALKRREDLFDGQRALLVGITNDPDDFEKQRLQNDAGQLFLHDSTGLAATRYGLADPACVTSDTISPVAFILSPALQIIDIVHLTETTRFLDSVTSLVADLLAQPPVAQNAPVLIVPRIFDRDFCERLIQLYEAAGGREIGSIENRETIIERFDPQFRKRLDYYVSDESALRRAKELLQRRLLPMVYRAFQFPTTRIERYLVGCYDAATGGYFRAHRDNTAPVVAHRRFAVTITLNEDYEGGCLSFPEYGPQVYKAKPGDAIVFSCSLLHEVTPVTGGSRYAFLSFLYDEQSQKLRDAYSKKQADSQARL</sequence>
<evidence type="ECO:0000256" key="1">
    <source>
        <dbReference type="ARBA" id="ARBA00001961"/>
    </source>
</evidence>
<gene>
    <name evidence="8" type="ORF">BRAD3257_2861</name>
</gene>
<dbReference type="GO" id="GO:0031418">
    <property type="term" value="F:L-ascorbic acid binding"/>
    <property type="evidence" value="ECO:0007669"/>
    <property type="project" value="UniProtKB-KW"/>
</dbReference>
<evidence type="ECO:0000256" key="4">
    <source>
        <dbReference type="ARBA" id="ARBA00022964"/>
    </source>
</evidence>
<evidence type="ECO:0000313" key="9">
    <source>
        <dbReference type="Proteomes" id="UP000246085"/>
    </source>
</evidence>
<dbReference type="SUPFAM" id="SSF51197">
    <property type="entry name" value="Clavaminate synthase-like"/>
    <property type="match status" value="1"/>
</dbReference>
<dbReference type="SMART" id="SM00702">
    <property type="entry name" value="P4Hc"/>
    <property type="match status" value="1"/>
</dbReference>
<dbReference type="InterPro" id="IPR005123">
    <property type="entry name" value="Oxoglu/Fe-dep_dioxygenase_dom"/>
</dbReference>
<dbReference type="InterPro" id="IPR000866">
    <property type="entry name" value="AhpC/TSA"/>
</dbReference>
<dbReference type="Gene3D" id="2.60.120.620">
    <property type="entry name" value="q2cbj1_9rhob like domain"/>
    <property type="match status" value="1"/>
</dbReference>
<dbReference type="PROSITE" id="PS51471">
    <property type="entry name" value="FE2OG_OXY"/>
    <property type="match status" value="1"/>
</dbReference>
<evidence type="ECO:0000259" key="7">
    <source>
        <dbReference type="PROSITE" id="PS51471"/>
    </source>
</evidence>
<keyword evidence="2" id="KW-0479">Metal-binding</keyword>
<accession>A0A2U3PXP1</accession>
<dbReference type="GO" id="GO:0005506">
    <property type="term" value="F:iron ion binding"/>
    <property type="evidence" value="ECO:0007669"/>
    <property type="project" value="InterPro"/>
</dbReference>
<dbReference type="InterPro" id="IPR006620">
    <property type="entry name" value="Pro_4_hyd_alph"/>
</dbReference>
<dbReference type="GO" id="GO:0016209">
    <property type="term" value="F:antioxidant activity"/>
    <property type="evidence" value="ECO:0007669"/>
    <property type="project" value="InterPro"/>
</dbReference>
<dbReference type="SUPFAM" id="SSF52833">
    <property type="entry name" value="Thioredoxin-like"/>
    <property type="match status" value="1"/>
</dbReference>
<keyword evidence="5" id="KW-0560">Oxidoreductase</keyword>
<dbReference type="Pfam" id="PF00578">
    <property type="entry name" value="AhpC-TSA"/>
    <property type="match status" value="1"/>
</dbReference>
<evidence type="ECO:0000256" key="2">
    <source>
        <dbReference type="ARBA" id="ARBA00022723"/>
    </source>
</evidence>
<dbReference type="GO" id="GO:0016705">
    <property type="term" value="F:oxidoreductase activity, acting on paired donors, with incorporation or reduction of molecular oxygen"/>
    <property type="evidence" value="ECO:0007669"/>
    <property type="project" value="InterPro"/>
</dbReference>
<keyword evidence="6" id="KW-0408">Iron</keyword>
<comment type="cofactor">
    <cofactor evidence="1">
        <name>L-ascorbate</name>
        <dbReference type="ChEBI" id="CHEBI:38290"/>
    </cofactor>
</comment>
<evidence type="ECO:0000256" key="3">
    <source>
        <dbReference type="ARBA" id="ARBA00022896"/>
    </source>
</evidence>
<dbReference type="RefSeq" id="WP_145987003.1">
    <property type="nucleotide sequence ID" value="NZ_LS398110.1"/>
</dbReference>
<dbReference type="Gene3D" id="3.40.30.10">
    <property type="entry name" value="Glutaredoxin"/>
    <property type="match status" value="1"/>
</dbReference>
<evidence type="ECO:0000256" key="5">
    <source>
        <dbReference type="ARBA" id="ARBA00023002"/>
    </source>
</evidence>
<dbReference type="Pfam" id="PF13640">
    <property type="entry name" value="2OG-FeII_Oxy_3"/>
    <property type="match status" value="1"/>
</dbReference>